<proteinExistence type="predicted"/>
<gene>
    <name evidence="1" type="ORF">VM95_22385</name>
</gene>
<comment type="caution">
    <text evidence="1">The sequence shown here is derived from an EMBL/GenBank/DDBJ whole genome shotgun (WGS) entry which is preliminary data.</text>
</comment>
<name>A0A0F2TD07_STRR3</name>
<evidence type="ECO:0000313" key="2">
    <source>
        <dbReference type="Proteomes" id="UP000033699"/>
    </source>
</evidence>
<keyword evidence="2" id="KW-1185">Reference proteome</keyword>
<dbReference type="RefSeq" id="WP_045699726.1">
    <property type="nucleotide sequence ID" value="NZ_JZKH01000048.1"/>
</dbReference>
<accession>A0A0F2TD07</accession>
<evidence type="ECO:0000313" key="1">
    <source>
        <dbReference type="EMBL" id="KJS60205.1"/>
    </source>
</evidence>
<dbReference type="Proteomes" id="UP000033699">
    <property type="component" value="Unassembled WGS sequence"/>
</dbReference>
<dbReference type="EMBL" id="JZKH01000048">
    <property type="protein sequence ID" value="KJS60205.1"/>
    <property type="molecule type" value="Genomic_DNA"/>
</dbReference>
<organism evidence="1 2">
    <name type="scientific">Streptomyces rubellomurinus (strain ATCC 31215)</name>
    <dbReference type="NCBI Taxonomy" id="359131"/>
    <lineage>
        <taxon>Bacteria</taxon>
        <taxon>Bacillati</taxon>
        <taxon>Actinomycetota</taxon>
        <taxon>Actinomycetes</taxon>
        <taxon>Kitasatosporales</taxon>
        <taxon>Streptomycetaceae</taxon>
        <taxon>Streptomyces</taxon>
    </lineage>
</organism>
<feature type="non-terminal residue" evidence="1">
    <location>
        <position position="65"/>
    </location>
</feature>
<dbReference type="AlphaFoldDB" id="A0A0F2TD07"/>
<sequence>MRDALDPPPSCNPAAYRRHTALAERAAARLAHTLHGTMKVTVHQAVEALLRAPDGRSGKDYLGYL</sequence>
<protein>
    <submittedName>
        <fullName evidence="1">Uncharacterized protein</fullName>
    </submittedName>
</protein>
<reference evidence="1 2" key="1">
    <citation type="submission" date="2015-02" db="EMBL/GenBank/DDBJ databases">
        <authorList>
            <person name="Ju K.-S."/>
            <person name="Doroghazi J.R."/>
            <person name="Metcalf W."/>
        </authorList>
    </citation>
    <scope>NUCLEOTIDE SEQUENCE [LARGE SCALE GENOMIC DNA]</scope>
    <source>
        <strain evidence="1 2">ATCC 31215</strain>
    </source>
</reference>